<protein>
    <submittedName>
        <fullName evidence="5">tRNA-binding protein</fullName>
    </submittedName>
</protein>
<dbReference type="PANTHER" id="PTHR11586">
    <property type="entry name" value="TRNA-AMINOACYLATION COFACTOR ARC1 FAMILY MEMBER"/>
    <property type="match status" value="1"/>
</dbReference>
<dbReference type="InterPro" id="IPR051270">
    <property type="entry name" value="Tyrosine-tRNA_ligase_regulator"/>
</dbReference>
<dbReference type="InterPro" id="IPR012340">
    <property type="entry name" value="NA-bd_OB-fold"/>
</dbReference>
<accession>A0ABY9M601</accession>
<dbReference type="RefSeq" id="WP_306946670.1">
    <property type="nucleotide sequence ID" value="NZ_CP132976.1"/>
</dbReference>
<evidence type="ECO:0000256" key="3">
    <source>
        <dbReference type="PROSITE-ProRule" id="PRU00209"/>
    </source>
</evidence>
<dbReference type="InterPro" id="IPR002547">
    <property type="entry name" value="tRNA-bd_dom"/>
</dbReference>
<dbReference type="Gene3D" id="2.40.50.140">
    <property type="entry name" value="Nucleic acid-binding proteins"/>
    <property type="match status" value="1"/>
</dbReference>
<dbReference type="NCBIfam" id="NF007494">
    <property type="entry name" value="PRK10089.1-3"/>
    <property type="match status" value="1"/>
</dbReference>
<reference evidence="5 6" key="1">
    <citation type="submission" date="2023-08" db="EMBL/GenBank/DDBJ databases">
        <title>Achromobacter seleniivolatilans sp. nov., isolated from seleniferous soil.</title>
        <authorList>
            <person name="Zhang S."/>
            <person name="Li K."/>
            <person name="Peng J."/>
            <person name="Zhao Q."/>
            <person name="Wang H."/>
            <person name="Guo Y."/>
        </authorList>
    </citation>
    <scope>NUCLEOTIDE SEQUENCE [LARGE SCALE GENOMIC DNA]</scope>
    <source>
        <strain evidence="5 6">R39</strain>
    </source>
</reference>
<dbReference type="PROSITE" id="PS50886">
    <property type="entry name" value="TRBD"/>
    <property type="match status" value="1"/>
</dbReference>
<dbReference type="Pfam" id="PF01588">
    <property type="entry name" value="tRNA_bind"/>
    <property type="match status" value="1"/>
</dbReference>
<dbReference type="Proteomes" id="UP001234798">
    <property type="component" value="Chromosome"/>
</dbReference>
<keyword evidence="1 3" id="KW-0820">tRNA-binding</keyword>
<dbReference type="NCBIfam" id="NF007495">
    <property type="entry name" value="PRK10089.1-4"/>
    <property type="match status" value="1"/>
</dbReference>
<evidence type="ECO:0000313" key="5">
    <source>
        <dbReference type="EMBL" id="WMD22140.1"/>
    </source>
</evidence>
<proteinExistence type="predicted"/>
<keyword evidence="2 3" id="KW-0694">RNA-binding</keyword>
<dbReference type="NCBIfam" id="TIGR02222">
    <property type="entry name" value="chap_CsaA"/>
    <property type="match status" value="1"/>
</dbReference>
<dbReference type="PANTHER" id="PTHR11586:SF37">
    <property type="entry name" value="TRNA-BINDING DOMAIN-CONTAINING PROTEIN"/>
    <property type="match status" value="1"/>
</dbReference>
<organism evidence="5 6">
    <name type="scientific">Achromobacter seleniivolatilans</name>
    <dbReference type="NCBI Taxonomy" id="3047478"/>
    <lineage>
        <taxon>Bacteria</taxon>
        <taxon>Pseudomonadati</taxon>
        <taxon>Pseudomonadota</taxon>
        <taxon>Betaproteobacteria</taxon>
        <taxon>Burkholderiales</taxon>
        <taxon>Alcaligenaceae</taxon>
        <taxon>Achromobacter</taxon>
    </lineage>
</organism>
<dbReference type="SUPFAM" id="SSF50249">
    <property type="entry name" value="Nucleic acid-binding proteins"/>
    <property type="match status" value="1"/>
</dbReference>
<dbReference type="InterPro" id="IPR008231">
    <property type="entry name" value="CsaA"/>
</dbReference>
<gene>
    <name evidence="5" type="ORF">RAS12_07120</name>
</gene>
<sequence length="109" mass="11930">MSVYEAFQEVDIRVGRIERVELNDAAKKPAYKMWIDFGELGVKTSSGQYVNQYTPQELTGRTVICAVNLGGRRIAGFMSEVLVMGVDVEQGATRLLTVDGDVPAGAKVF</sequence>
<keyword evidence="6" id="KW-1185">Reference proteome</keyword>
<dbReference type="CDD" id="cd02798">
    <property type="entry name" value="tRNA_bind_CsaA"/>
    <property type="match status" value="1"/>
</dbReference>
<evidence type="ECO:0000259" key="4">
    <source>
        <dbReference type="PROSITE" id="PS50886"/>
    </source>
</evidence>
<evidence type="ECO:0000313" key="6">
    <source>
        <dbReference type="Proteomes" id="UP001234798"/>
    </source>
</evidence>
<feature type="domain" description="TRNA-binding" evidence="4">
    <location>
        <begin position="6"/>
        <end position="109"/>
    </location>
</feature>
<evidence type="ECO:0000256" key="2">
    <source>
        <dbReference type="ARBA" id="ARBA00022884"/>
    </source>
</evidence>
<evidence type="ECO:0000256" key="1">
    <source>
        <dbReference type="ARBA" id="ARBA00022555"/>
    </source>
</evidence>
<dbReference type="EMBL" id="CP132976">
    <property type="protein sequence ID" value="WMD22140.1"/>
    <property type="molecule type" value="Genomic_DNA"/>
</dbReference>
<name>A0ABY9M601_9BURK</name>